<keyword evidence="3" id="KW-1185">Reference proteome</keyword>
<feature type="compositionally biased region" description="Basic and acidic residues" evidence="1">
    <location>
        <begin position="16"/>
        <end position="49"/>
    </location>
</feature>
<evidence type="ECO:0000313" key="2">
    <source>
        <dbReference type="EnsemblPlants" id="AUR62034740-RA:cds"/>
    </source>
</evidence>
<dbReference type="AlphaFoldDB" id="A0A803MT39"/>
<dbReference type="Gramene" id="AUR62034740-RA">
    <property type="protein sequence ID" value="AUR62034740-RA:cds"/>
    <property type="gene ID" value="AUR62034740"/>
</dbReference>
<name>A0A803MT39_CHEQI</name>
<sequence length="214" mass="24093">MNEVIEPAEDVIPATNHDEHQSWSREAASDRVKGELNHSSEEDENEIRKNGVDLRSRSKKVMALRGKITTNIKDMAGVSSVPMANLTKMCLQNTKRQHLNKGLQGRDSTQRKIQLGKSTAQKKSAVHNQQEKEVEIRNGVQTKIGQSRTVVAPGSLSAYKQMQTQLLEKERRAIQSDLLLRRQLRLFNMASSQVHLGSSQAQSFSQPQRFGHDL</sequence>
<dbReference type="EnsemblPlants" id="AUR62034740-RA">
    <property type="protein sequence ID" value="AUR62034740-RA:cds"/>
    <property type="gene ID" value="AUR62034740"/>
</dbReference>
<organism evidence="2 3">
    <name type="scientific">Chenopodium quinoa</name>
    <name type="common">Quinoa</name>
    <dbReference type="NCBI Taxonomy" id="63459"/>
    <lineage>
        <taxon>Eukaryota</taxon>
        <taxon>Viridiplantae</taxon>
        <taxon>Streptophyta</taxon>
        <taxon>Embryophyta</taxon>
        <taxon>Tracheophyta</taxon>
        <taxon>Spermatophyta</taxon>
        <taxon>Magnoliopsida</taxon>
        <taxon>eudicotyledons</taxon>
        <taxon>Gunneridae</taxon>
        <taxon>Pentapetalae</taxon>
        <taxon>Caryophyllales</taxon>
        <taxon>Chenopodiaceae</taxon>
        <taxon>Chenopodioideae</taxon>
        <taxon>Atripliceae</taxon>
        <taxon>Chenopodium</taxon>
    </lineage>
</organism>
<feature type="region of interest" description="Disordered" evidence="1">
    <location>
        <begin position="1"/>
        <end position="49"/>
    </location>
</feature>
<protein>
    <submittedName>
        <fullName evidence="2">Uncharacterized protein</fullName>
    </submittedName>
</protein>
<dbReference type="Proteomes" id="UP000596660">
    <property type="component" value="Unplaced"/>
</dbReference>
<proteinExistence type="predicted"/>
<evidence type="ECO:0000256" key="1">
    <source>
        <dbReference type="SAM" id="MobiDB-lite"/>
    </source>
</evidence>
<evidence type="ECO:0000313" key="3">
    <source>
        <dbReference type="Proteomes" id="UP000596660"/>
    </source>
</evidence>
<reference evidence="2" key="2">
    <citation type="submission" date="2021-03" db="UniProtKB">
        <authorList>
            <consortium name="EnsemblPlants"/>
        </authorList>
    </citation>
    <scope>IDENTIFICATION</scope>
</reference>
<reference evidence="2" key="1">
    <citation type="journal article" date="2017" name="Nature">
        <title>The genome of Chenopodium quinoa.</title>
        <authorList>
            <person name="Jarvis D.E."/>
            <person name="Ho Y.S."/>
            <person name="Lightfoot D.J."/>
            <person name="Schmoeckel S.M."/>
            <person name="Li B."/>
            <person name="Borm T.J.A."/>
            <person name="Ohyanagi H."/>
            <person name="Mineta K."/>
            <person name="Michell C.T."/>
            <person name="Saber N."/>
            <person name="Kharbatia N.M."/>
            <person name="Rupper R.R."/>
            <person name="Sharp A.R."/>
            <person name="Dally N."/>
            <person name="Boughton B.A."/>
            <person name="Woo Y.H."/>
            <person name="Gao G."/>
            <person name="Schijlen E.G.W.M."/>
            <person name="Guo X."/>
            <person name="Momin A.A."/>
            <person name="Negrao S."/>
            <person name="Al-Babili S."/>
            <person name="Gehring C."/>
            <person name="Roessner U."/>
            <person name="Jung C."/>
            <person name="Murphy K."/>
            <person name="Arold S.T."/>
            <person name="Gojobori T."/>
            <person name="van der Linden C.G."/>
            <person name="van Loo E.N."/>
            <person name="Jellen E.N."/>
            <person name="Maughan P.J."/>
            <person name="Tester M."/>
        </authorList>
    </citation>
    <scope>NUCLEOTIDE SEQUENCE [LARGE SCALE GENOMIC DNA]</scope>
    <source>
        <strain evidence="2">cv. PI 614886</strain>
    </source>
</reference>
<accession>A0A803MT39</accession>